<dbReference type="InterPro" id="IPR013078">
    <property type="entry name" value="His_Pase_superF_clade-1"/>
</dbReference>
<dbReference type="InterPro" id="IPR029033">
    <property type="entry name" value="His_PPase_superfam"/>
</dbReference>
<dbReference type="SUPFAM" id="SSF53254">
    <property type="entry name" value="Phosphoglycerate mutase-like"/>
    <property type="match status" value="1"/>
</dbReference>
<reference evidence="1 2" key="1">
    <citation type="submission" date="2023-11" db="EMBL/GenBank/DDBJ databases">
        <title>MicrobeMod: A computational toolkit for identifying prokaryotic methylation and restriction-modification with nanopore sequencing.</title>
        <authorList>
            <person name="Crits-Christoph A."/>
            <person name="Kang S.C."/>
            <person name="Lee H."/>
            <person name="Ostrov N."/>
        </authorList>
    </citation>
    <scope>NUCLEOTIDE SEQUENCE [LARGE SCALE GENOMIC DNA]</scope>
    <source>
        <strain evidence="1 2">DSMZ 700</strain>
    </source>
</reference>
<dbReference type="Proteomes" id="UP001279553">
    <property type="component" value="Unassembled WGS sequence"/>
</dbReference>
<gene>
    <name evidence="1" type="ORF">SIL87_06370</name>
</gene>
<dbReference type="CDD" id="cd07067">
    <property type="entry name" value="HP_PGM_like"/>
    <property type="match status" value="1"/>
</dbReference>
<keyword evidence="2" id="KW-1185">Reference proteome</keyword>
<dbReference type="EMBL" id="JAWXYB010000018">
    <property type="protein sequence ID" value="MDX5930385.1"/>
    <property type="molecule type" value="Genomic_DNA"/>
</dbReference>
<organism evidence="1 2">
    <name type="scientific">Acidiphilium acidophilum</name>
    <name type="common">Thiobacillus acidophilus</name>
    <dbReference type="NCBI Taxonomy" id="76588"/>
    <lineage>
        <taxon>Bacteria</taxon>
        <taxon>Pseudomonadati</taxon>
        <taxon>Pseudomonadota</taxon>
        <taxon>Alphaproteobacteria</taxon>
        <taxon>Acetobacterales</taxon>
        <taxon>Acidocellaceae</taxon>
        <taxon>Acidiphilium</taxon>
    </lineage>
</organism>
<accession>A0AAW9DN11</accession>
<sequence>MHQLILMRHAKAERARDDESDHARALSPSGRAAAIRMRTSLKALGIEPDVVLISSARRTRETLDCIAFWDDQPNIDVLDALYMAPASRLLEILAALRETVRSVMVIGHNPGLHDLALQLAAGAAQPGPAHLLLDRSFPTARMAEFLVLTPWRELCAPRSRLQRIVDPPPEA</sequence>
<name>A0AAW9DN11_ACIAO</name>
<dbReference type="PANTHER" id="PTHR47623">
    <property type="entry name" value="OS09G0287300 PROTEIN"/>
    <property type="match status" value="1"/>
</dbReference>
<dbReference type="PANTHER" id="PTHR47623:SF1">
    <property type="entry name" value="OS09G0287300 PROTEIN"/>
    <property type="match status" value="1"/>
</dbReference>
<comment type="caution">
    <text evidence="1">The sequence shown here is derived from an EMBL/GenBank/DDBJ whole genome shotgun (WGS) entry which is preliminary data.</text>
</comment>
<evidence type="ECO:0000313" key="2">
    <source>
        <dbReference type="Proteomes" id="UP001279553"/>
    </source>
</evidence>
<dbReference type="AlphaFoldDB" id="A0AAW9DN11"/>
<evidence type="ECO:0000313" key="1">
    <source>
        <dbReference type="EMBL" id="MDX5930385.1"/>
    </source>
</evidence>
<dbReference type="RefSeq" id="WP_319613337.1">
    <property type="nucleotide sequence ID" value="NZ_JAWXYB010000018.1"/>
</dbReference>
<proteinExistence type="predicted"/>
<protein>
    <submittedName>
        <fullName evidence="1">Histidine phosphatase family protein</fullName>
    </submittedName>
</protein>
<dbReference type="Gene3D" id="3.40.50.1240">
    <property type="entry name" value="Phosphoglycerate mutase-like"/>
    <property type="match status" value="1"/>
</dbReference>
<dbReference type="Pfam" id="PF00300">
    <property type="entry name" value="His_Phos_1"/>
    <property type="match status" value="1"/>
</dbReference>